<organism evidence="1 2">
    <name type="scientific">Nitrospira defluvii</name>
    <dbReference type="NCBI Taxonomy" id="330214"/>
    <lineage>
        <taxon>Bacteria</taxon>
        <taxon>Pseudomonadati</taxon>
        <taxon>Nitrospirota</taxon>
        <taxon>Nitrospiria</taxon>
        <taxon>Nitrospirales</taxon>
        <taxon>Nitrospiraceae</taxon>
        <taxon>Nitrospira</taxon>
    </lineage>
</organism>
<accession>A0ABN7LZI0</accession>
<protein>
    <recommendedName>
        <fullName evidence="3">Transposase</fullName>
    </recommendedName>
</protein>
<proteinExistence type="predicted"/>
<keyword evidence="2" id="KW-1185">Reference proteome</keyword>
<evidence type="ECO:0008006" key="3">
    <source>
        <dbReference type="Google" id="ProtNLM"/>
    </source>
</evidence>
<comment type="caution">
    <text evidence="1">The sequence shown here is derived from an EMBL/GenBank/DDBJ whole genome shotgun (WGS) entry which is preliminary data.</text>
</comment>
<dbReference type="Proteomes" id="UP000675880">
    <property type="component" value="Unassembled WGS sequence"/>
</dbReference>
<evidence type="ECO:0000313" key="1">
    <source>
        <dbReference type="EMBL" id="CAE6772656.1"/>
    </source>
</evidence>
<gene>
    <name evidence="1" type="ORF">NSPZN2_40364</name>
</gene>
<dbReference type="EMBL" id="CAJNBJ010000017">
    <property type="protein sequence ID" value="CAE6772656.1"/>
    <property type="molecule type" value="Genomic_DNA"/>
</dbReference>
<sequence>MSVKGEPILASCLYCVKNVWRATGLLQAIPFIDSLHAIC</sequence>
<name>A0ABN7LZI0_9BACT</name>
<evidence type="ECO:0000313" key="2">
    <source>
        <dbReference type="Proteomes" id="UP000675880"/>
    </source>
</evidence>
<reference evidence="1 2" key="1">
    <citation type="submission" date="2021-02" db="EMBL/GenBank/DDBJ databases">
        <authorList>
            <person name="Han P."/>
        </authorList>
    </citation>
    <scope>NUCLEOTIDE SEQUENCE [LARGE SCALE GENOMIC DNA]</scope>
    <source>
        <strain evidence="1">Candidatus Nitrospira sp. ZN2</strain>
    </source>
</reference>